<feature type="region of interest" description="Disordered" evidence="4">
    <location>
        <begin position="315"/>
        <end position="335"/>
    </location>
</feature>
<dbReference type="GO" id="GO:0004742">
    <property type="term" value="F:dihydrolipoyllysine-residue acetyltransferase activity"/>
    <property type="evidence" value="ECO:0007669"/>
    <property type="project" value="TreeGrafter"/>
</dbReference>
<evidence type="ECO:0000256" key="3">
    <source>
        <dbReference type="ARBA" id="ARBA00022946"/>
    </source>
</evidence>
<evidence type="ECO:0000259" key="5">
    <source>
        <dbReference type="PROSITE" id="PS50968"/>
    </source>
</evidence>
<evidence type="ECO:0008006" key="9">
    <source>
        <dbReference type="Google" id="ProtNLM"/>
    </source>
</evidence>
<keyword evidence="2" id="KW-0450">Lipoyl</keyword>
<dbReference type="InterPro" id="IPR000089">
    <property type="entry name" value="Biotin_lipoyl"/>
</dbReference>
<feature type="domain" description="Peripheral subunit-binding (PSBD)" evidence="6">
    <location>
        <begin position="195"/>
        <end position="233"/>
    </location>
</feature>
<feature type="compositionally biased region" description="Basic and acidic residues" evidence="4">
    <location>
        <begin position="247"/>
        <end position="261"/>
    </location>
</feature>
<dbReference type="PROSITE" id="PS51826">
    <property type="entry name" value="PSBD"/>
    <property type="match status" value="1"/>
</dbReference>
<evidence type="ECO:0000256" key="4">
    <source>
        <dbReference type="SAM" id="MobiDB-lite"/>
    </source>
</evidence>
<dbReference type="AlphaFoldDB" id="A0AAV0AKY3"/>
<feature type="region of interest" description="Disordered" evidence="4">
    <location>
        <begin position="247"/>
        <end position="267"/>
    </location>
</feature>
<evidence type="ECO:0000313" key="8">
    <source>
        <dbReference type="Proteomes" id="UP001153365"/>
    </source>
</evidence>
<sequence length="346" mass="37881">MAQMVLTIRKICYGNESLVRFNCRSTTFNRPFYIHRVNLHVSSIVRTISPLRMPALSPTMESGQISNWQFKPGEKFSAGDVLLTVETDKASMDVEAQDDGYMGPQMFDPVNDSKVTIPVGELIAILGEEECEVSGDVKVPEEWTGKTLSGGASRLQDSDGAKKSDEQRNETSSTFDPSKVTSKHSTLDLPRTNLPLSPAVSRILVEHGIDDATKIKGSGLHGRLTKGDVLKFLGKVSSPLGTAQKMLESDSEARLREKPKIGSESPPEKLISAAEVRRLIADGLHEITSRSSTSQRGKATNASFESVLRDYDSMLPKNATSGSRIPKDPRGSYSDHFLTQLSKKLI</sequence>
<keyword evidence="3" id="KW-0809">Transit peptide</keyword>
<proteinExistence type="inferred from homology"/>
<evidence type="ECO:0000313" key="7">
    <source>
        <dbReference type="EMBL" id="CAH7667620.1"/>
    </source>
</evidence>
<comment type="caution">
    <text evidence="7">The sequence shown here is derived from an EMBL/GenBank/DDBJ whole genome shotgun (WGS) entry which is preliminary data.</text>
</comment>
<dbReference type="Gene3D" id="4.10.320.10">
    <property type="entry name" value="E3-binding domain"/>
    <property type="match status" value="1"/>
</dbReference>
<evidence type="ECO:0000256" key="1">
    <source>
        <dbReference type="ARBA" id="ARBA00007317"/>
    </source>
</evidence>
<gene>
    <name evidence="7" type="ORF">PPACK8108_LOCUS2036</name>
</gene>
<dbReference type="GO" id="GO:0006086">
    <property type="term" value="P:pyruvate decarboxylation to acetyl-CoA"/>
    <property type="evidence" value="ECO:0007669"/>
    <property type="project" value="InterPro"/>
</dbReference>
<dbReference type="InterPro" id="IPR003016">
    <property type="entry name" value="2-oxoA_DH_lipoyl-BS"/>
</dbReference>
<reference evidence="7" key="1">
    <citation type="submission" date="2022-06" db="EMBL/GenBank/DDBJ databases">
        <authorList>
            <consortium name="SYNGENTA / RWTH Aachen University"/>
        </authorList>
    </citation>
    <scope>NUCLEOTIDE SEQUENCE</scope>
</reference>
<dbReference type="EMBL" id="CALTRL010000363">
    <property type="protein sequence ID" value="CAH7667620.1"/>
    <property type="molecule type" value="Genomic_DNA"/>
</dbReference>
<dbReference type="InterPro" id="IPR036625">
    <property type="entry name" value="E3-bd_dom_sf"/>
</dbReference>
<organism evidence="7 8">
    <name type="scientific">Phakopsora pachyrhizi</name>
    <name type="common">Asian soybean rust disease fungus</name>
    <dbReference type="NCBI Taxonomy" id="170000"/>
    <lineage>
        <taxon>Eukaryota</taxon>
        <taxon>Fungi</taxon>
        <taxon>Dikarya</taxon>
        <taxon>Basidiomycota</taxon>
        <taxon>Pucciniomycotina</taxon>
        <taxon>Pucciniomycetes</taxon>
        <taxon>Pucciniales</taxon>
        <taxon>Phakopsoraceae</taxon>
        <taxon>Phakopsora</taxon>
    </lineage>
</organism>
<feature type="compositionally biased region" description="Polar residues" evidence="4">
    <location>
        <begin position="170"/>
        <end position="184"/>
    </location>
</feature>
<dbReference type="SUPFAM" id="SSF47005">
    <property type="entry name" value="Peripheral subunit-binding domain of 2-oxo acid dehydrogenase complex"/>
    <property type="match status" value="1"/>
</dbReference>
<evidence type="ECO:0000256" key="2">
    <source>
        <dbReference type="ARBA" id="ARBA00022823"/>
    </source>
</evidence>
<dbReference type="InterPro" id="IPR045257">
    <property type="entry name" value="E2/Pdx1"/>
</dbReference>
<feature type="domain" description="Lipoyl-binding" evidence="5">
    <location>
        <begin position="48"/>
        <end position="127"/>
    </location>
</feature>
<dbReference type="CDD" id="cd06849">
    <property type="entry name" value="lipoyl_domain"/>
    <property type="match status" value="1"/>
</dbReference>
<dbReference type="Gene3D" id="2.40.50.100">
    <property type="match status" value="1"/>
</dbReference>
<dbReference type="InterPro" id="IPR011053">
    <property type="entry name" value="Single_hybrid_motif"/>
</dbReference>
<dbReference type="GO" id="GO:0045254">
    <property type="term" value="C:pyruvate dehydrogenase complex"/>
    <property type="evidence" value="ECO:0007669"/>
    <property type="project" value="InterPro"/>
</dbReference>
<name>A0AAV0AKY3_PHAPC</name>
<evidence type="ECO:0000259" key="6">
    <source>
        <dbReference type="PROSITE" id="PS51826"/>
    </source>
</evidence>
<feature type="compositionally biased region" description="Basic and acidic residues" evidence="4">
    <location>
        <begin position="156"/>
        <end position="169"/>
    </location>
</feature>
<dbReference type="PANTHER" id="PTHR23151">
    <property type="entry name" value="DIHYDROLIPOAMIDE ACETYL/SUCCINYL-TRANSFERASE-RELATED"/>
    <property type="match status" value="1"/>
</dbReference>
<keyword evidence="8" id="KW-1185">Reference proteome</keyword>
<feature type="region of interest" description="Disordered" evidence="4">
    <location>
        <begin position="142"/>
        <end position="193"/>
    </location>
</feature>
<dbReference type="PROSITE" id="PS00189">
    <property type="entry name" value="LIPOYL"/>
    <property type="match status" value="1"/>
</dbReference>
<dbReference type="PROSITE" id="PS50968">
    <property type="entry name" value="BIOTINYL_LIPOYL"/>
    <property type="match status" value="1"/>
</dbReference>
<dbReference type="PANTHER" id="PTHR23151:SF82">
    <property type="entry name" value="PYRUVATE DEHYDROGENASE COMPLEX PROTEIN X COMPONENT, MITOCHONDRIAL"/>
    <property type="match status" value="1"/>
</dbReference>
<comment type="similarity">
    <text evidence="1">Belongs to the 2-oxoacid dehydrogenase family.</text>
</comment>
<dbReference type="SUPFAM" id="SSF51230">
    <property type="entry name" value="Single hybrid motif"/>
    <property type="match status" value="1"/>
</dbReference>
<accession>A0AAV0AKY3</accession>
<dbReference type="Proteomes" id="UP001153365">
    <property type="component" value="Unassembled WGS sequence"/>
</dbReference>
<dbReference type="Pfam" id="PF00364">
    <property type="entry name" value="Biotin_lipoyl"/>
    <property type="match status" value="1"/>
</dbReference>
<protein>
    <recommendedName>
        <fullName evidence="9">Pyruvate dehydrogenase X component</fullName>
    </recommendedName>
</protein>
<dbReference type="InterPro" id="IPR004167">
    <property type="entry name" value="PSBD"/>
</dbReference>
<dbReference type="Pfam" id="PF02817">
    <property type="entry name" value="E3_binding"/>
    <property type="match status" value="1"/>
</dbReference>